<dbReference type="Proteomes" id="UP000518266">
    <property type="component" value="Unassembled WGS sequence"/>
</dbReference>
<dbReference type="PANTHER" id="PTHR35658:SF1">
    <property type="entry name" value="CHROMOSOME 21 OPEN READING FRAME 62"/>
    <property type="match status" value="1"/>
</dbReference>
<evidence type="ECO:0000313" key="2">
    <source>
        <dbReference type="EMBL" id="KAF3842766.1"/>
    </source>
</evidence>
<evidence type="ECO:0000313" key="3">
    <source>
        <dbReference type="Proteomes" id="UP000518266"/>
    </source>
</evidence>
<proteinExistence type="predicted"/>
<dbReference type="EMBL" id="JAAKFY010000018">
    <property type="protein sequence ID" value="KAF3842766.1"/>
    <property type="molecule type" value="Genomic_DNA"/>
</dbReference>
<feature type="region of interest" description="Disordered" evidence="1">
    <location>
        <begin position="329"/>
        <end position="353"/>
    </location>
</feature>
<sequence>MDKLLPAEKAKVKVDFTKFYSTVISYIEKWFDLSTDNVMMKLRPIGLFETLRFSDLEEVAAALKLTDTLNMDKLYEEFCASQEEMKRHDRIPKNQPKVGKANLTNLFQRVSFVLSVPGSNAFVERIFSLMANKWSDARNRCSTDLIKTELQISVNMNMPCKDFFLAAQKDKDCWVLLGAARNRQMSFSSQPADTCGSCCCPPCRDLDVVCWISMEMSPNTVSSVLFPWSLWLLFFLTPVTRTTSSAPSSEAPPPANTTLLFDSGTSLRNCSCSAVLRDCDEALANSLPHRARDPHRVAEGTLGPGGASEQQQGRPFAVVFLWNKTNGQSVPGSAGSADPQDPQCSPRGPYPHQEMTISPAAGLAMEIETLSFDISSSLRVTFLDVAVLNGLSALKAYSVLGPLLTPSPSTSPTWPYPLLCHPLILLVTLQTPSGLQVALSRGSREADIPLPLMFILKGEC</sequence>
<organism evidence="2 3">
    <name type="scientific">Dissostichus mawsoni</name>
    <name type="common">Antarctic cod</name>
    <dbReference type="NCBI Taxonomy" id="36200"/>
    <lineage>
        <taxon>Eukaryota</taxon>
        <taxon>Metazoa</taxon>
        <taxon>Chordata</taxon>
        <taxon>Craniata</taxon>
        <taxon>Vertebrata</taxon>
        <taxon>Euteleostomi</taxon>
        <taxon>Actinopterygii</taxon>
        <taxon>Neopterygii</taxon>
        <taxon>Teleostei</taxon>
        <taxon>Neoteleostei</taxon>
        <taxon>Acanthomorphata</taxon>
        <taxon>Eupercaria</taxon>
        <taxon>Perciformes</taxon>
        <taxon>Notothenioidei</taxon>
        <taxon>Nototheniidae</taxon>
        <taxon>Dissostichus</taxon>
    </lineage>
</organism>
<reference evidence="2 3" key="1">
    <citation type="submission" date="2020-03" db="EMBL/GenBank/DDBJ databases">
        <title>Dissostichus mawsoni Genome sequencing and assembly.</title>
        <authorList>
            <person name="Park H."/>
        </authorList>
    </citation>
    <scope>NUCLEOTIDE SEQUENCE [LARGE SCALE GENOMIC DNA]</scope>
    <source>
        <strain evidence="2">DM0001</strain>
        <tissue evidence="2">Muscle</tissue>
    </source>
</reference>
<dbReference type="Pfam" id="PF15137">
    <property type="entry name" value="ECPIP"/>
    <property type="match status" value="1"/>
</dbReference>
<comment type="caution">
    <text evidence="2">The sequence shown here is derived from an EMBL/GenBank/DDBJ whole genome shotgun (WGS) entry which is preliminary data.</text>
</comment>
<protein>
    <recommendedName>
        <fullName evidence="4">HAT C-terminal dimerisation domain-containing protein</fullName>
    </recommendedName>
</protein>
<dbReference type="OrthoDB" id="8434774at2759"/>
<dbReference type="PANTHER" id="PTHR35658">
    <property type="entry name" value="RCG58666, ISOFORM CRA_A"/>
    <property type="match status" value="1"/>
</dbReference>
<dbReference type="InterPro" id="IPR029250">
    <property type="entry name" value="ECPIP"/>
</dbReference>
<feature type="region of interest" description="Disordered" evidence="1">
    <location>
        <begin position="290"/>
        <end position="311"/>
    </location>
</feature>
<evidence type="ECO:0008006" key="4">
    <source>
        <dbReference type="Google" id="ProtNLM"/>
    </source>
</evidence>
<dbReference type="AlphaFoldDB" id="A0A7J5Y059"/>
<keyword evidence="3" id="KW-1185">Reference proteome</keyword>
<evidence type="ECO:0000256" key="1">
    <source>
        <dbReference type="SAM" id="MobiDB-lite"/>
    </source>
</evidence>
<name>A0A7J5Y059_DISMA</name>
<accession>A0A7J5Y059</accession>
<gene>
    <name evidence="2" type="ORF">F7725_001615</name>
</gene>